<dbReference type="EMBL" id="MJEH01000022">
    <property type="protein sequence ID" value="OEH92858.1"/>
    <property type="molecule type" value="Genomic_DNA"/>
</dbReference>
<comment type="caution">
    <text evidence="2">The sequence shown here is derived from an EMBL/GenBank/DDBJ whole genome shotgun (WGS) entry which is preliminary data.</text>
</comment>
<proteinExistence type="predicted"/>
<gene>
    <name evidence="2" type="ORF">BFG57_01655</name>
</gene>
<keyword evidence="3" id="KW-1185">Reference proteome</keyword>
<dbReference type="AlphaFoldDB" id="A0A1E5LFJ5"/>
<accession>A0A1E5LFJ5</accession>
<dbReference type="Proteomes" id="UP000095209">
    <property type="component" value="Unassembled WGS sequence"/>
</dbReference>
<evidence type="ECO:0008006" key="4">
    <source>
        <dbReference type="Google" id="ProtNLM"/>
    </source>
</evidence>
<keyword evidence="1" id="KW-1133">Transmembrane helix</keyword>
<keyword evidence="1" id="KW-0472">Membrane</keyword>
<protein>
    <recommendedName>
        <fullName evidence="4">Holin</fullName>
    </recommendedName>
</protein>
<evidence type="ECO:0000313" key="3">
    <source>
        <dbReference type="Proteomes" id="UP000095209"/>
    </source>
</evidence>
<keyword evidence="1" id="KW-0812">Transmembrane</keyword>
<sequence length="66" mass="7177">MVVGYALKVTPFIKDWMIIWVLLICGVIASGLRLGFDVNGIANGLIAAGAAITTHQFFKQSIQKKK</sequence>
<name>A0A1E5LFJ5_9BACI</name>
<dbReference type="OrthoDB" id="2884029at2"/>
<dbReference type="Pfam" id="PF16079">
    <property type="entry name" value="Phage_holin_5_2"/>
    <property type="match status" value="1"/>
</dbReference>
<organism evidence="2 3">
    <name type="scientific">Bacillus solimangrovi</name>
    <dbReference type="NCBI Taxonomy" id="1305675"/>
    <lineage>
        <taxon>Bacteria</taxon>
        <taxon>Bacillati</taxon>
        <taxon>Bacillota</taxon>
        <taxon>Bacilli</taxon>
        <taxon>Bacillales</taxon>
        <taxon>Bacillaceae</taxon>
        <taxon>Bacillus</taxon>
    </lineage>
</organism>
<reference evidence="2 3" key="1">
    <citation type="submission" date="2016-08" db="EMBL/GenBank/DDBJ databases">
        <title>Genome of Bacillus solimangrovi GH2-4.</title>
        <authorList>
            <person name="Lim S."/>
            <person name="Kim B.-C."/>
        </authorList>
    </citation>
    <scope>NUCLEOTIDE SEQUENCE [LARGE SCALE GENOMIC DNA]</scope>
    <source>
        <strain evidence="2 3">GH2-4</strain>
    </source>
</reference>
<evidence type="ECO:0000256" key="1">
    <source>
        <dbReference type="SAM" id="Phobius"/>
    </source>
</evidence>
<dbReference type="InterPro" id="IPR032111">
    <property type="entry name" value="Clostridium_phage_holin"/>
</dbReference>
<evidence type="ECO:0000313" key="2">
    <source>
        <dbReference type="EMBL" id="OEH92858.1"/>
    </source>
</evidence>
<feature type="transmembrane region" description="Helical" evidence="1">
    <location>
        <begin position="12"/>
        <end position="34"/>
    </location>
</feature>